<dbReference type="PROSITE" id="PS51746">
    <property type="entry name" value="PPM_2"/>
    <property type="match status" value="1"/>
</dbReference>
<reference evidence="2 3" key="1">
    <citation type="journal article" date="2016" name="Nat. Commun.">
        <title>Thousands of microbial genomes shed light on interconnected biogeochemical processes in an aquifer system.</title>
        <authorList>
            <person name="Anantharaman K."/>
            <person name="Brown C.T."/>
            <person name="Hug L.A."/>
            <person name="Sharon I."/>
            <person name="Castelle C.J."/>
            <person name="Probst A.J."/>
            <person name="Thomas B.C."/>
            <person name="Singh A."/>
            <person name="Wilkins M.J."/>
            <person name="Karaoz U."/>
            <person name="Brodie E.L."/>
            <person name="Williams K.H."/>
            <person name="Hubbard S.S."/>
            <person name="Banfield J.F."/>
        </authorList>
    </citation>
    <scope>NUCLEOTIDE SEQUENCE [LARGE SCALE GENOMIC DNA]</scope>
</reference>
<sequence length="239" mass="25230">MAGMSDTGRVRAENEDCIATLPEIGLAVLADGMGGHQAGEVASRMAVNVIAAHFRTPLAGAIAPDGNTVARAIQLANSAIHEAANARPEYQGMGSTAVVALFNDDHLYIGHVGDSRAYRLRNHAFKQLTKDHSVVQELVNRGLFTPEEARQSLAKNLVTRALGTDPIIDAEITDTIVHPGDVLLLCSDGLTDVVSDPQINEILDTTGADMEAVARRLVDTANDQGGPDNISVILVHVTG</sequence>
<proteinExistence type="predicted"/>
<dbReference type="InterPro" id="IPR036457">
    <property type="entry name" value="PPM-type-like_dom_sf"/>
</dbReference>
<dbReference type="NCBIfam" id="NF033484">
    <property type="entry name" value="Stp1_PP2C_phos"/>
    <property type="match status" value="1"/>
</dbReference>
<dbReference type="InterPro" id="IPR015655">
    <property type="entry name" value="PP2C"/>
</dbReference>
<dbReference type="Proteomes" id="UP000179076">
    <property type="component" value="Unassembled WGS sequence"/>
</dbReference>
<dbReference type="CDD" id="cd00143">
    <property type="entry name" value="PP2Cc"/>
    <property type="match status" value="1"/>
</dbReference>
<evidence type="ECO:0000313" key="3">
    <source>
        <dbReference type="Proteomes" id="UP000179076"/>
    </source>
</evidence>
<dbReference type="SMART" id="SM00331">
    <property type="entry name" value="PP2C_SIG"/>
    <property type="match status" value="1"/>
</dbReference>
<dbReference type="Pfam" id="PF13672">
    <property type="entry name" value="PP2C_2"/>
    <property type="match status" value="1"/>
</dbReference>
<dbReference type="EMBL" id="MFSP01000144">
    <property type="protein sequence ID" value="OGI63984.1"/>
    <property type="molecule type" value="Genomic_DNA"/>
</dbReference>
<accession>A0A1F6V3G4</accession>
<dbReference type="GO" id="GO:0004722">
    <property type="term" value="F:protein serine/threonine phosphatase activity"/>
    <property type="evidence" value="ECO:0007669"/>
    <property type="project" value="InterPro"/>
</dbReference>
<gene>
    <name evidence="2" type="ORF">A2W18_12450</name>
</gene>
<dbReference type="PANTHER" id="PTHR47992">
    <property type="entry name" value="PROTEIN PHOSPHATASE"/>
    <property type="match status" value="1"/>
</dbReference>
<dbReference type="SUPFAM" id="SSF81606">
    <property type="entry name" value="PP2C-like"/>
    <property type="match status" value="1"/>
</dbReference>
<dbReference type="AlphaFoldDB" id="A0A1F6V3G4"/>
<feature type="domain" description="PPM-type phosphatase" evidence="1">
    <location>
        <begin position="1"/>
        <end position="237"/>
    </location>
</feature>
<organism evidence="2 3">
    <name type="scientific">Candidatus Muproteobacteria bacterium RBG_16_60_9</name>
    <dbReference type="NCBI Taxonomy" id="1817755"/>
    <lineage>
        <taxon>Bacteria</taxon>
        <taxon>Pseudomonadati</taxon>
        <taxon>Pseudomonadota</taxon>
        <taxon>Candidatus Muproteobacteria</taxon>
    </lineage>
</organism>
<evidence type="ECO:0000313" key="2">
    <source>
        <dbReference type="EMBL" id="OGI63984.1"/>
    </source>
</evidence>
<name>A0A1F6V3G4_9PROT</name>
<evidence type="ECO:0000259" key="1">
    <source>
        <dbReference type="PROSITE" id="PS51746"/>
    </source>
</evidence>
<protein>
    <recommendedName>
        <fullName evidence="1">PPM-type phosphatase domain-containing protein</fullName>
    </recommendedName>
</protein>
<dbReference type="InterPro" id="IPR001932">
    <property type="entry name" value="PPM-type_phosphatase-like_dom"/>
</dbReference>
<dbReference type="SMART" id="SM00332">
    <property type="entry name" value="PP2Cc"/>
    <property type="match status" value="1"/>
</dbReference>
<dbReference type="Gene3D" id="3.60.40.10">
    <property type="entry name" value="PPM-type phosphatase domain"/>
    <property type="match status" value="1"/>
</dbReference>
<comment type="caution">
    <text evidence="2">The sequence shown here is derived from an EMBL/GenBank/DDBJ whole genome shotgun (WGS) entry which is preliminary data.</text>
</comment>